<dbReference type="GO" id="GO:0008784">
    <property type="term" value="F:alanine racemase activity"/>
    <property type="evidence" value="ECO:0007669"/>
    <property type="project" value="UniProtKB-UniRule"/>
</dbReference>
<feature type="modified residue" description="N6-(pyridoxal phosphate)lysine" evidence="5 6">
    <location>
        <position position="40"/>
    </location>
</feature>
<dbReference type="EMBL" id="PCWA01000015">
    <property type="protein sequence ID" value="PIQ89828.1"/>
    <property type="molecule type" value="Genomic_DNA"/>
</dbReference>
<dbReference type="SUPFAM" id="SSF51419">
    <property type="entry name" value="PLP-binding barrel"/>
    <property type="match status" value="1"/>
</dbReference>
<evidence type="ECO:0000256" key="1">
    <source>
        <dbReference type="ARBA" id="ARBA00000316"/>
    </source>
</evidence>
<evidence type="ECO:0000313" key="10">
    <source>
        <dbReference type="Proteomes" id="UP000229641"/>
    </source>
</evidence>
<dbReference type="Gene3D" id="3.20.20.10">
    <property type="entry name" value="Alanine racemase"/>
    <property type="match status" value="1"/>
</dbReference>
<keyword evidence="3 5" id="KW-0663">Pyridoxal phosphate</keyword>
<feature type="domain" description="Alanine racemase C-terminal" evidence="8">
    <location>
        <begin position="243"/>
        <end position="371"/>
    </location>
</feature>
<dbReference type="GO" id="GO:0005829">
    <property type="term" value="C:cytosol"/>
    <property type="evidence" value="ECO:0007669"/>
    <property type="project" value="TreeGrafter"/>
</dbReference>
<name>A0A2H0LZL2_9BACT</name>
<dbReference type="InterPro" id="IPR009006">
    <property type="entry name" value="Ala_racemase/Decarboxylase_C"/>
</dbReference>
<comment type="cofactor">
    <cofactor evidence="2 5 6">
        <name>pyridoxal 5'-phosphate</name>
        <dbReference type="ChEBI" id="CHEBI:597326"/>
    </cofactor>
</comment>
<dbReference type="AlphaFoldDB" id="A0A2H0LZL2"/>
<dbReference type="GO" id="GO:0030170">
    <property type="term" value="F:pyridoxal phosphate binding"/>
    <property type="evidence" value="ECO:0007669"/>
    <property type="project" value="UniProtKB-UniRule"/>
</dbReference>
<dbReference type="PRINTS" id="PR00992">
    <property type="entry name" value="ALARACEMASE"/>
</dbReference>
<dbReference type="InterPro" id="IPR020622">
    <property type="entry name" value="Ala_racemase_pyridoxalP-BS"/>
</dbReference>
<evidence type="ECO:0000256" key="5">
    <source>
        <dbReference type="HAMAP-Rule" id="MF_01201"/>
    </source>
</evidence>
<dbReference type="CDD" id="cd00430">
    <property type="entry name" value="PLPDE_III_AR"/>
    <property type="match status" value="1"/>
</dbReference>
<evidence type="ECO:0000256" key="3">
    <source>
        <dbReference type="ARBA" id="ARBA00022898"/>
    </source>
</evidence>
<dbReference type="GO" id="GO:0030632">
    <property type="term" value="P:D-alanine biosynthetic process"/>
    <property type="evidence" value="ECO:0007669"/>
    <property type="project" value="UniProtKB-UniRule"/>
</dbReference>
<dbReference type="Pfam" id="PF01168">
    <property type="entry name" value="Ala_racemase_N"/>
    <property type="match status" value="1"/>
</dbReference>
<keyword evidence="4 5" id="KW-0413">Isomerase</keyword>
<feature type="active site" description="Proton acceptor; specific for L-alanine" evidence="5">
    <location>
        <position position="264"/>
    </location>
</feature>
<evidence type="ECO:0000256" key="4">
    <source>
        <dbReference type="ARBA" id="ARBA00023235"/>
    </source>
</evidence>
<feature type="binding site" evidence="5 7">
    <location>
        <position position="312"/>
    </location>
    <ligand>
        <name>substrate</name>
    </ligand>
</feature>
<evidence type="ECO:0000256" key="6">
    <source>
        <dbReference type="PIRSR" id="PIRSR600821-50"/>
    </source>
</evidence>
<comment type="pathway">
    <text evidence="5">Amino-acid biosynthesis; D-alanine biosynthesis; D-alanine from L-alanine: step 1/1.</text>
</comment>
<evidence type="ECO:0000256" key="2">
    <source>
        <dbReference type="ARBA" id="ARBA00001933"/>
    </source>
</evidence>
<dbReference type="HAMAP" id="MF_01201">
    <property type="entry name" value="Ala_racemase"/>
    <property type="match status" value="1"/>
</dbReference>
<dbReference type="PANTHER" id="PTHR30511">
    <property type="entry name" value="ALANINE RACEMASE"/>
    <property type="match status" value="1"/>
</dbReference>
<organism evidence="9 10">
    <name type="scientific">Candidatus Ghiorseimicrobium undicola</name>
    <dbReference type="NCBI Taxonomy" id="1974746"/>
    <lineage>
        <taxon>Bacteria</taxon>
        <taxon>Pseudomonadati</taxon>
        <taxon>Candidatus Omnitrophota</taxon>
        <taxon>Candidatus Ghiorseimicrobium</taxon>
    </lineage>
</organism>
<dbReference type="FunFam" id="2.40.37.10:FF:000006">
    <property type="entry name" value="Alanine racemase"/>
    <property type="match status" value="1"/>
</dbReference>
<dbReference type="NCBIfam" id="TIGR00492">
    <property type="entry name" value="alr"/>
    <property type="match status" value="1"/>
</dbReference>
<gene>
    <name evidence="9" type="primary">alr</name>
    <name evidence="9" type="ORF">COV72_01305</name>
</gene>
<dbReference type="FunFam" id="3.20.20.10:FF:000002">
    <property type="entry name" value="Alanine racemase"/>
    <property type="match status" value="1"/>
</dbReference>
<accession>A0A2H0LZL2</accession>
<comment type="function">
    <text evidence="5">Catalyzes the interconversion of L-alanine and D-alanine. May also act on other amino acids.</text>
</comment>
<dbReference type="InterPro" id="IPR000821">
    <property type="entry name" value="Ala_racemase"/>
</dbReference>
<evidence type="ECO:0000313" key="9">
    <source>
        <dbReference type="EMBL" id="PIQ89828.1"/>
    </source>
</evidence>
<dbReference type="Pfam" id="PF00842">
    <property type="entry name" value="Ala_racemase_C"/>
    <property type="match status" value="1"/>
</dbReference>
<dbReference type="PROSITE" id="PS00395">
    <property type="entry name" value="ALANINE_RACEMASE"/>
    <property type="match status" value="1"/>
</dbReference>
<protein>
    <recommendedName>
        <fullName evidence="5">Alanine racemase</fullName>
        <ecNumber evidence="5">5.1.1.1</ecNumber>
    </recommendedName>
</protein>
<dbReference type="Gene3D" id="2.40.37.10">
    <property type="entry name" value="Lyase, Ornithine Decarboxylase, Chain A, domain 1"/>
    <property type="match status" value="1"/>
</dbReference>
<dbReference type="SMART" id="SM01005">
    <property type="entry name" value="Ala_racemase_C"/>
    <property type="match status" value="1"/>
</dbReference>
<dbReference type="InterPro" id="IPR001608">
    <property type="entry name" value="Ala_racemase_N"/>
</dbReference>
<comment type="catalytic activity">
    <reaction evidence="1 5">
        <text>L-alanine = D-alanine</text>
        <dbReference type="Rhea" id="RHEA:20249"/>
        <dbReference type="ChEBI" id="CHEBI:57416"/>
        <dbReference type="ChEBI" id="CHEBI:57972"/>
        <dbReference type="EC" id="5.1.1.1"/>
    </reaction>
</comment>
<dbReference type="EC" id="5.1.1.1" evidence="5"/>
<dbReference type="PANTHER" id="PTHR30511:SF0">
    <property type="entry name" value="ALANINE RACEMASE, CATABOLIC-RELATED"/>
    <property type="match status" value="1"/>
</dbReference>
<sequence length="373" mass="40826">MNKIGYRPTWAEVNLANIAYNINSIRKIVPEETEILATVKADAYGHGLIPVSKKLISLGIKYLGVASIDEAITLRHAGIKSSILVLGGIFLKDCPAIIDYGLAQTVFSEEIAAGLNAQASKKRKPVKIHIKIDTGMGRIGIWHKDALTFVKAVNKLAYLKIEGIFTHLSSADSDADFTRRQISLFKELLKKIDCCGISIPLKHAANSLGMVNFKSSHFNLIRPGIVIYGLYPQRALNIKIKPVLSLKTKVVYLKKVPGGRSISYNKTYVTKRKTVIAVLPVGYGDGYPRALSNKAEVIIKGRRVKVVGRVCMDQTMVDAGSVKNLSVGDEVTLIGQDKNSFVSAEELAALSDTICYEIVCGLGNRIPRVYLNK</sequence>
<feature type="binding site" evidence="5 7">
    <location>
        <position position="138"/>
    </location>
    <ligand>
        <name>substrate</name>
    </ligand>
</feature>
<dbReference type="InterPro" id="IPR011079">
    <property type="entry name" value="Ala_racemase_C"/>
</dbReference>
<comment type="caution">
    <text evidence="9">The sequence shown here is derived from an EMBL/GenBank/DDBJ whole genome shotgun (WGS) entry which is preliminary data.</text>
</comment>
<feature type="active site" description="Proton acceptor; specific for D-alanine" evidence="5">
    <location>
        <position position="40"/>
    </location>
</feature>
<dbReference type="GO" id="GO:0009252">
    <property type="term" value="P:peptidoglycan biosynthetic process"/>
    <property type="evidence" value="ECO:0007669"/>
    <property type="project" value="TreeGrafter"/>
</dbReference>
<dbReference type="Proteomes" id="UP000229641">
    <property type="component" value="Unassembled WGS sequence"/>
</dbReference>
<reference evidence="9 10" key="1">
    <citation type="submission" date="2017-09" db="EMBL/GenBank/DDBJ databases">
        <title>Depth-based differentiation of microbial function through sediment-hosted aquifers and enrichment of novel symbionts in the deep terrestrial subsurface.</title>
        <authorList>
            <person name="Probst A.J."/>
            <person name="Ladd B."/>
            <person name="Jarett J.K."/>
            <person name="Geller-Mcgrath D.E."/>
            <person name="Sieber C.M."/>
            <person name="Emerson J.B."/>
            <person name="Anantharaman K."/>
            <person name="Thomas B.C."/>
            <person name="Malmstrom R."/>
            <person name="Stieglmeier M."/>
            <person name="Klingl A."/>
            <person name="Woyke T."/>
            <person name="Ryan C.M."/>
            <person name="Banfield J.F."/>
        </authorList>
    </citation>
    <scope>NUCLEOTIDE SEQUENCE [LARGE SCALE GENOMIC DNA]</scope>
    <source>
        <strain evidence="9">CG11_big_fil_rev_8_21_14_0_20_42_13</strain>
    </source>
</reference>
<dbReference type="UniPathway" id="UPA00042">
    <property type="reaction ID" value="UER00497"/>
</dbReference>
<evidence type="ECO:0000259" key="8">
    <source>
        <dbReference type="SMART" id="SM01005"/>
    </source>
</evidence>
<proteinExistence type="inferred from homology"/>
<comment type="similarity">
    <text evidence="5">Belongs to the alanine racemase family.</text>
</comment>
<dbReference type="InterPro" id="IPR029066">
    <property type="entry name" value="PLP-binding_barrel"/>
</dbReference>
<evidence type="ECO:0000256" key="7">
    <source>
        <dbReference type="PIRSR" id="PIRSR600821-52"/>
    </source>
</evidence>
<dbReference type="SUPFAM" id="SSF50621">
    <property type="entry name" value="Alanine racemase C-terminal domain-like"/>
    <property type="match status" value="1"/>
</dbReference>